<evidence type="ECO:0000313" key="1">
    <source>
        <dbReference type="EMBL" id="CAK0879032.1"/>
    </source>
</evidence>
<gene>
    <name evidence="1" type="ORF">PCOR1329_LOCUS62578</name>
</gene>
<feature type="non-terminal residue" evidence="1">
    <location>
        <position position="1"/>
    </location>
</feature>
<protein>
    <submittedName>
        <fullName evidence="1">Uncharacterized protein</fullName>
    </submittedName>
</protein>
<comment type="caution">
    <text evidence="1">The sequence shown here is derived from an EMBL/GenBank/DDBJ whole genome shotgun (WGS) entry which is preliminary data.</text>
</comment>
<name>A0ABN9W183_9DINO</name>
<accession>A0ABN9W183</accession>
<dbReference type="EMBL" id="CAUYUJ010017912">
    <property type="protein sequence ID" value="CAK0879032.1"/>
    <property type="molecule type" value="Genomic_DNA"/>
</dbReference>
<proteinExistence type="predicted"/>
<sequence length="56" mass="6563">VRQQCERKLAKVTLQRDKLARGWTKQRLRVGDFARASWSQKKQVHGDTWAVDGVIR</sequence>
<evidence type="ECO:0000313" key="2">
    <source>
        <dbReference type="Proteomes" id="UP001189429"/>
    </source>
</evidence>
<dbReference type="Proteomes" id="UP001189429">
    <property type="component" value="Unassembled WGS sequence"/>
</dbReference>
<keyword evidence="2" id="KW-1185">Reference proteome</keyword>
<reference evidence="1" key="1">
    <citation type="submission" date="2023-10" db="EMBL/GenBank/DDBJ databases">
        <authorList>
            <person name="Chen Y."/>
            <person name="Shah S."/>
            <person name="Dougan E. K."/>
            <person name="Thang M."/>
            <person name="Chan C."/>
        </authorList>
    </citation>
    <scope>NUCLEOTIDE SEQUENCE [LARGE SCALE GENOMIC DNA]</scope>
</reference>
<organism evidence="1 2">
    <name type="scientific">Prorocentrum cordatum</name>
    <dbReference type="NCBI Taxonomy" id="2364126"/>
    <lineage>
        <taxon>Eukaryota</taxon>
        <taxon>Sar</taxon>
        <taxon>Alveolata</taxon>
        <taxon>Dinophyceae</taxon>
        <taxon>Prorocentrales</taxon>
        <taxon>Prorocentraceae</taxon>
        <taxon>Prorocentrum</taxon>
    </lineage>
</organism>
<feature type="non-terminal residue" evidence="1">
    <location>
        <position position="56"/>
    </location>
</feature>